<dbReference type="GO" id="GO:0008270">
    <property type="term" value="F:zinc ion binding"/>
    <property type="evidence" value="ECO:0007669"/>
    <property type="project" value="UniProtKB-KW"/>
</dbReference>
<dbReference type="PANTHER" id="PTHR24403">
    <property type="entry name" value="ZINC FINGER PROTEIN"/>
    <property type="match status" value="1"/>
</dbReference>
<keyword evidence="2" id="KW-0677">Repeat</keyword>
<keyword evidence="4" id="KW-0862">Zinc</keyword>
<reference evidence="8" key="1">
    <citation type="journal article" date="2023" name="bioRxiv">
        <title>Scaffold-level genome assemblies of two parasitoid biocontrol wasps reveal the parthenogenesis mechanism and an associated novel virus.</title>
        <authorList>
            <person name="Inwood S."/>
            <person name="Skelly J."/>
            <person name="Guhlin J."/>
            <person name="Harrop T."/>
            <person name="Goldson S."/>
            <person name="Dearden P."/>
        </authorList>
    </citation>
    <scope>NUCLEOTIDE SEQUENCE</scope>
    <source>
        <strain evidence="8">Lincoln</strain>
        <tissue evidence="8">Whole body</tissue>
    </source>
</reference>
<evidence type="ECO:0000256" key="3">
    <source>
        <dbReference type="ARBA" id="ARBA00022771"/>
    </source>
</evidence>
<proteinExistence type="predicted"/>
<feature type="region of interest" description="Disordered" evidence="6">
    <location>
        <begin position="872"/>
        <end position="894"/>
    </location>
</feature>
<evidence type="ECO:0000256" key="2">
    <source>
        <dbReference type="ARBA" id="ARBA00022737"/>
    </source>
</evidence>
<evidence type="ECO:0000313" key="8">
    <source>
        <dbReference type="EMBL" id="KAK0182885.1"/>
    </source>
</evidence>
<sequence>MSELSPILRALRPRTLHKRNSSQKQEQADATESEEADGGASQLDDTEALKDDSNDDINNETKDDNRNDNGDVEADGNGDGDDDDGNNEDDDDEDDDDDDDDDEPRLTIKEEPEDNIPDDDVMCDRKYECQSCTPVLEFPTLVEYLQHLKDKHQQKTKCHECPHCNFICQHPKRLTRHIATSHKNKIQDDVSVSESGEYNRCSMCSFIAIDQADLSEHNKFHHLKRRFFRCTKCSYMTHVRARYTKHVKYHSMPMIKCDDCDFRTPYKWNLDRHTRNHGGGGTFQCRACNFTADIRQSLTVHETNHHEPPLGQLIKKVNNSLDRKQRTGVKRYNQVGASDFRDIPKISESSIYTNSSKSPMQIDIIENSVDDSNAIAGAECIALKCEEKGCQFITAWDSEMQRHLMESHAPSQSPNKSRKPMPMLIPLSPESKANNAVANEPSPSTLLKVPRVRVRPELAKIARDTEIAKLYNNREATNTKREAGTTNSFKKRNASFFDKIKERLMTTNANTGSPQVSVDGTNNSSTRRVFKCPHCPFWASTASRFHVHIVGHLNRKPFECSLCQYRSNWRWDITKHIKLKAARDPAHLNARVLMTDETGRRNYSKYNKYLAQMDQQSMDDPTNEECNSGEIRSNEPPKKVIIMNDTKNYPAPPSLTPAPINNNKNVMDSSSSVSRPLPPLQAARSQGQSLLKTNSPNNGTTVAVSVYSSNVSSTASTSALPEETKRTLWKCKRCNFRDANKETVLLHVKSHYEVIDQASTNERSNAYVCDDCPFIAVDSSSLALHQVHHRPNLEAIFKCYLCPYYVSTKAELLEHARLHGEELATVHQRTTNIDPLSIKSKPPNQSTSNENIRTNVSLEEITNIQLRNSQLNASENNSNNNNKNNNNNNTAAPPLLLDTRALPDTPLVWVSRPNGTFAKMLKCRHCPHVSSRRAEVRDHETMHSNASSSDIDLLIACPDCSFSCNKREIMDAHAEMHNGSLGTVHCLVDDGRTDAQQLDDLTTLLGLSKTPILGPEPDLRDSRLVHYCGKCPARFLCEKELRIHLRYHSTELAYSCEWCSYAARQPAHLLAHQKAHSNEYQERSRYLLSIYGHSQRYPPPRTACVETSNLNNSKSIGWIVVELSNQMNNFQNEADDEQKAANQVFTCTKCPARYFKLDALEYHMTLHGSNNRFQCTECDYSSKTAQNLMKHQVVHRRHTEASEPVVNTRLQSSSDPQFDTFIHGNPNFVYQNYVRNGRLKEKKYKCQKCPSAFEKREQFRVHLTLHGAKQRYRCDTCDYSVKYYANYVQHLKKHQVNAHAQVSRRQSETSIVNGDEVIDNNDRNIVNVAKTRRKSTISSVTNVGLNNLSSFNSSTMSSISNQDKQSILLMQKKGANMMMQSETNAKILRCHECPFSAIDKDMMDAHKRRHGLERLTPPCPHCNYVPRKDENIGDHVRLHFTRLYKPESYLVVELLSLTVKRINSNKKDDKQKDSELLFSECADGKYLPVNNASSLPISATNGNGFQEKVTVDPSTGEATHRFNL</sequence>
<reference evidence="8" key="2">
    <citation type="submission" date="2023-03" db="EMBL/GenBank/DDBJ databases">
        <authorList>
            <person name="Inwood S.N."/>
            <person name="Skelly J.G."/>
            <person name="Guhlin J."/>
            <person name="Harrop T.W.R."/>
            <person name="Goldson S.G."/>
            <person name="Dearden P.K."/>
        </authorList>
    </citation>
    <scope>NUCLEOTIDE SEQUENCE</scope>
    <source>
        <strain evidence="8">Lincoln</strain>
        <tissue evidence="8">Whole body</tissue>
    </source>
</reference>
<dbReference type="Proteomes" id="UP001168972">
    <property type="component" value="Unassembled WGS sequence"/>
</dbReference>
<feature type="region of interest" description="Disordered" evidence="6">
    <location>
        <begin position="1"/>
        <end position="121"/>
    </location>
</feature>
<evidence type="ECO:0000259" key="7">
    <source>
        <dbReference type="PROSITE" id="PS50157"/>
    </source>
</evidence>
<organism evidence="8 9">
    <name type="scientific">Microctonus hyperodae</name>
    <name type="common">Parasitoid wasp</name>
    <dbReference type="NCBI Taxonomy" id="165561"/>
    <lineage>
        <taxon>Eukaryota</taxon>
        <taxon>Metazoa</taxon>
        <taxon>Ecdysozoa</taxon>
        <taxon>Arthropoda</taxon>
        <taxon>Hexapoda</taxon>
        <taxon>Insecta</taxon>
        <taxon>Pterygota</taxon>
        <taxon>Neoptera</taxon>
        <taxon>Endopterygota</taxon>
        <taxon>Hymenoptera</taxon>
        <taxon>Apocrita</taxon>
        <taxon>Ichneumonoidea</taxon>
        <taxon>Braconidae</taxon>
        <taxon>Euphorinae</taxon>
        <taxon>Microctonus</taxon>
    </lineage>
</organism>
<feature type="compositionally biased region" description="Polar residues" evidence="6">
    <location>
        <begin position="615"/>
        <end position="626"/>
    </location>
</feature>
<dbReference type="PROSITE" id="PS00028">
    <property type="entry name" value="ZINC_FINGER_C2H2_1"/>
    <property type="match status" value="7"/>
</dbReference>
<accession>A0AA39G884</accession>
<keyword evidence="3 5" id="KW-0863">Zinc-finger</keyword>
<feature type="compositionally biased region" description="Polar residues" evidence="6">
    <location>
        <begin position="659"/>
        <end position="668"/>
    </location>
</feature>
<gene>
    <name evidence="8" type="ORF">PV327_000972</name>
</gene>
<keyword evidence="1" id="KW-0479">Metal-binding</keyword>
<dbReference type="GO" id="GO:0045944">
    <property type="term" value="P:positive regulation of transcription by RNA polymerase II"/>
    <property type="evidence" value="ECO:0007669"/>
    <property type="project" value="TreeGrafter"/>
</dbReference>
<dbReference type="SUPFAM" id="SSF57667">
    <property type="entry name" value="beta-beta-alpha zinc fingers"/>
    <property type="match status" value="6"/>
</dbReference>
<dbReference type="EMBL" id="JAQQBR010000001">
    <property type="protein sequence ID" value="KAK0182885.1"/>
    <property type="molecule type" value="Genomic_DNA"/>
</dbReference>
<protein>
    <recommendedName>
        <fullName evidence="7">C2H2-type domain-containing protein</fullName>
    </recommendedName>
</protein>
<feature type="compositionally biased region" description="Acidic residues" evidence="6">
    <location>
        <begin position="70"/>
        <end position="103"/>
    </location>
</feature>
<name>A0AA39G884_MICHY</name>
<evidence type="ECO:0000256" key="4">
    <source>
        <dbReference type="ARBA" id="ARBA00022833"/>
    </source>
</evidence>
<feature type="compositionally biased region" description="Basic and acidic residues" evidence="6">
    <location>
        <begin position="59"/>
        <end position="69"/>
    </location>
</feature>
<feature type="compositionally biased region" description="Basic residues" evidence="6">
    <location>
        <begin position="11"/>
        <end position="21"/>
    </location>
</feature>
<feature type="domain" description="C2H2-type" evidence="7">
    <location>
        <begin position="1244"/>
        <end position="1271"/>
    </location>
</feature>
<dbReference type="GO" id="GO:0005634">
    <property type="term" value="C:nucleus"/>
    <property type="evidence" value="ECO:0007669"/>
    <property type="project" value="TreeGrafter"/>
</dbReference>
<feature type="compositionally biased region" description="Acidic residues" evidence="6">
    <location>
        <begin position="111"/>
        <end position="121"/>
    </location>
</feature>
<feature type="region of interest" description="Disordered" evidence="6">
    <location>
        <begin position="615"/>
        <end position="699"/>
    </location>
</feature>
<dbReference type="PANTHER" id="PTHR24403:SF67">
    <property type="entry name" value="FI01116P-RELATED"/>
    <property type="match status" value="1"/>
</dbReference>
<comment type="caution">
    <text evidence="8">The sequence shown here is derived from an EMBL/GenBank/DDBJ whole genome shotgun (WGS) entry which is preliminary data.</text>
</comment>
<feature type="domain" description="C2H2-type" evidence="7">
    <location>
        <begin position="1026"/>
        <end position="1053"/>
    </location>
</feature>
<feature type="region of interest" description="Disordered" evidence="6">
    <location>
        <begin position="404"/>
        <end position="443"/>
    </location>
</feature>
<evidence type="ECO:0000256" key="1">
    <source>
        <dbReference type="ARBA" id="ARBA00022723"/>
    </source>
</evidence>
<evidence type="ECO:0000256" key="5">
    <source>
        <dbReference type="PROSITE-ProRule" id="PRU00042"/>
    </source>
</evidence>
<feature type="compositionally biased region" description="Low complexity" evidence="6">
    <location>
        <begin position="872"/>
        <end position="889"/>
    </location>
</feature>
<dbReference type="InterPro" id="IPR013087">
    <property type="entry name" value="Znf_C2H2_type"/>
</dbReference>
<feature type="compositionally biased region" description="Polar residues" evidence="6">
    <location>
        <begin position="431"/>
        <end position="443"/>
    </location>
</feature>
<dbReference type="InterPro" id="IPR036236">
    <property type="entry name" value="Znf_C2H2_sf"/>
</dbReference>
<evidence type="ECO:0000256" key="6">
    <source>
        <dbReference type="SAM" id="MobiDB-lite"/>
    </source>
</evidence>
<keyword evidence="9" id="KW-1185">Reference proteome</keyword>
<evidence type="ECO:0000313" key="9">
    <source>
        <dbReference type="Proteomes" id="UP001168972"/>
    </source>
</evidence>
<feature type="domain" description="C2H2-type" evidence="7">
    <location>
        <begin position="1173"/>
        <end position="1200"/>
    </location>
</feature>
<dbReference type="Gene3D" id="3.30.160.60">
    <property type="entry name" value="Classic Zinc Finger"/>
    <property type="match status" value="6"/>
</dbReference>
<feature type="region of interest" description="Disordered" evidence="6">
    <location>
        <begin position="834"/>
        <end position="856"/>
    </location>
</feature>
<feature type="domain" description="C2H2-type" evidence="7">
    <location>
        <begin position="797"/>
        <end position="824"/>
    </location>
</feature>
<feature type="compositionally biased region" description="Polar residues" evidence="6">
    <location>
        <begin position="683"/>
        <end position="699"/>
    </location>
</feature>
<dbReference type="FunFam" id="3.30.160.60:FF:000894">
    <property type="entry name" value="Uncharacterized protein, isoform C"/>
    <property type="match status" value="1"/>
</dbReference>
<dbReference type="SMART" id="SM00355">
    <property type="entry name" value="ZnF_C2H2"/>
    <property type="match status" value="22"/>
</dbReference>
<dbReference type="InterPro" id="IPR050688">
    <property type="entry name" value="Zinc_finger/UBP_domain"/>
</dbReference>
<feature type="compositionally biased region" description="Polar residues" evidence="6">
    <location>
        <begin position="842"/>
        <end position="856"/>
    </location>
</feature>
<dbReference type="PROSITE" id="PS50157">
    <property type="entry name" value="ZINC_FINGER_C2H2_2"/>
    <property type="match status" value="5"/>
</dbReference>
<feature type="domain" description="C2H2-type" evidence="7">
    <location>
        <begin position="1054"/>
        <end position="1081"/>
    </location>
</feature>